<dbReference type="GO" id="GO:0016798">
    <property type="term" value="F:hydrolase activity, acting on glycosyl bonds"/>
    <property type="evidence" value="ECO:0007669"/>
    <property type="project" value="UniProtKB-KW"/>
</dbReference>
<dbReference type="InterPro" id="IPR029018">
    <property type="entry name" value="Hex-like_dom2"/>
</dbReference>
<evidence type="ECO:0000256" key="2">
    <source>
        <dbReference type="ARBA" id="ARBA00023295"/>
    </source>
</evidence>
<dbReference type="GO" id="GO:0005975">
    <property type="term" value="P:carbohydrate metabolic process"/>
    <property type="evidence" value="ECO:0007669"/>
    <property type="project" value="UniProtKB-ARBA"/>
</dbReference>
<dbReference type="Gene3D" id="3.30.379.10">
    <property type="entry name" value="Chitobiase/beta-hexosaminidase domain 2-like"/>
    <property type="match status" value="1"/>
</dbReference>
<feature type="chain" id="PRO_5011588122" evidence="3">
    <location>
        <begin position="25"/>
        <end position="189"/>
    </location>
</feature>
<accession>A0A1H8DYD7</accession>
<dbReference type="AlphaFoldDB" id="A0A1H8DYD7"/>
<reference evidence="6" key="1">
    <citation type="submission" date="2016-10" db="EMBL/GenBank/DDBJ databases">
        <authorList>
            <person name="Varghese N."/>
            <person name="Submissions S."/>
        </authorList>
    </citation>
    <scope>NUCLEOTIDE SEQUENCE [LARGE SCALE GENOMIC DNA]</scope>
    <source>
        <strain evidence="6">S6-262</strain>
    </source>
</reference>
<evidence type="ECO:0000313" key="6">
    <source>
        <dbReference type="Proteomes" id="UP000199206"/>
    </source>
</evidence>
<evidence type="ECO:0000256" key="1">
    <source>
        <dbReference type="ARBA" id="ARBA00022801"/>
    </source>
</evidence>
<sequence length="189" mass="19012">MVATVSTWGAMIAGSLILASAAGAAPQPRAARLLLPPTSIEPATEATTIRTGSRIGYPANDAEAADTARLLVEHIGTTRGIALIAAPGDGTLQLVRNAAVGGLEGCRPDVAPRGVRIVAATSTGLIYGVMTLAQLARAGKLDFGATAAEPSNNGLDLLPGESRTVPVTAQASPAVLAPAMTLRSLGSRR</sequence>
<dbReference type="Proteomes" id="UP000199206">
    <property type="component" value="Unassembled WGS sequence"/>
</dbReference>
<keyword evidence="1 5" id="KW-0378">Hydrolase</keyword>
<keyword evidence="3" id="KW-0732">Signal</keyword>
<gene>
    <name evidence="5" type="ORF">SAMN05192583_2106</name>
</gene>
<dbReference type="Pfam" id="PF02838">
    <property type="entry name" value="Glyco_hydro_20b"/>
    <property type="match status" value="1"/>
</dbReference>
<organism evidence="5 6">
    <name type="scientific">Sphingomonas gellani</name>
    <dbReference type="NCBI Taxonomy" id="1166340"/>
    <lineage>
        <taxon>Bacteria</taxon>
        <taxon>Pseudomonadati</taxon>
        <taxon>Pseudomonadota</taxon>
        <taxon>Alphaproteobacteria</taxon>
        <taxon>Sphingomonadales</taxon>
        <taxon>Sphingomonadaceae</taxon>
        <taxon>Sphingomonas</taxon>
    </lineage>
</organism>
<name>A0A1H8DYD7_9SPHN</name>
<keyword evidence="6" id="KW-1185">Reference proteome</keyword>
<feature type="domain" description="Beta-hexosaminidase bacterial type N-terminal" evidence="4">
    <location>
        <begin position="37"/>
        <end position="139"/>
    </location>
</feature>
<evidence type="ECO:0000313" key="5">
    <source>
        <dbReference type="EMBL" id="SEN12329.1"/>
    </source>
</evidence>
<dbReference type="SUPFAM" id="SSF55545">
    <property type="entry name" value="beta-N-acetylhexosaminidase-like domain"/>
    <property type="match status" value="1"/>
</dbReference>
<feature type="signal peptide" evidence="3">
    <location>
        <begin position="1"/>
        <end position="24"/>
    </location>
</feature>
<protein>
    <submittedName>
        <fullName evidence="5">Glycosyl hydrolase family 20, domain 2</fullName>
    </submittedName>
</protein>
<dbReference type="InterPro" id="IPR036156">
    <property type="entry name" value="Beta-gal/glucu_dom_sf"/>
</dbReference>
<keyword evidence="2" id="KW-0326">Glycosidase</keyword>
<dbReference type="RefSeq" id="WP_170841922.1">
    <property type="nucleotide sequence ID" value="NZ_FOCF01000004.1"/>
</dbReference>
<proteinExistence type="predicted"/>
<evidence type="ECO:0000256" key="3">
    <source>
        <dbReference type="SAM" id="SignalP"/>
    </source>
</evidence>
<dbReference type="SUPFAM" id="SSF49303">
    <property type="entry name" value="beta-Galactosidase/glucuronidase domain"/>
    <property type="match status" value="1"/>
</dbReference>
<dbReference type="InterPro" id="IPR015882">
    <property type="entry name" value="HEX_bac_N"/>
</dbReference>
<evidence type="ECO:0000259" key="4">
    <source>
        <dbReference type="Pfam" id="PF02838"/>
    </source>
</evidence>
<dbReference type="EMBL" id="FOCF01000004">
    <property type="protein sequence ID" value="SEN12329.1"/>
    <property type="molecule type" value="Genomic_DNA"/>
</dbReference>